<reference evidence="7 9" key="2">
    <citation type="submission" date="2019-11" db="EMBL/GenBank/DDBJ databases">
        <title>Draft genome sequences of five Paenibacillus species of dairy origin.</title>
        <authorList>
            <person name="Olajide A.M."/>
            <person name="Chen S."/>
            <person name="Lapointe G."/>
        </authorList>
    </citation>
    <scope>NUCLEOTIDE SEQUENCE [LARGE SCALE GENOMIC DNA]</scope>
    <source>
        <strain evidence="7 9">3CT49</strain>
    </source>
</reference>
<organism evidence="6 8">
    <name type="scientific">Paenibacillus macerans</name>
    <name type="common">Bacillus macerans</name>
    <dbReference type="NCBI Taxonomy" id="44252"/>
    <lineage>
        <taxon>Bacteria</taxon>
        <taxon>Bacillati</taxon>
        <taxon>Bacillota</taxon>
        <taxon>Bacilli</taxon>
        <taxon>Bacillales</taxon>
        <taxon>Paenibacillaceae</taxon>
        <taxon>Paenibacillus</taxon>
    </lineage>
</organism>
<proteinExistence type="predicted"/>
<dbReference type="CDD" id="cd06288">
    <property type="entry name" value="PBP1_sucrose_transcription_regulator"/>
    <property type="match status" value="1"/>
</dbReference>
<dbReference type="PROSITE" id="PS00356">
    <property type="entry name" value="HTH_LACI_1"/>
    <property type="match status" value="1"/>
</dbReference>
<protein>
    <submittedName>
        <fullName evidence="7">LacI family DNA-binding transcriptional regulator</fullName>
    </submittedName>
    <submittedName>
        <fullName evidence="6">Periplasmic binding s and sugar binding domain of LacI family protein</fullName>
    </submittedName>
</protein>
<dbReference type="PANTHER" id="PTHR30146">
    <property type="entry name" value="LACI-RELATED TRANSCRIPTIONAL REPRESSOR"/>
    <property type="match status" value="1"/>
</dbReference>
<evidence type="ECO:0000256" key="3">
    <source>
        <dbReference type="ARBA" id="ARBA00023125"/>
    </source>
</evidence>
<dbReference type="PANTHER" id="PTHR30146:SF148">
    <property type="entry name" value="HTH-TYPE TRANSCRIPTIONAL REPRESSOR PURR-RELATED"/>
    <property type="match status" value="1"/>
</dbReference>
<keyword evidence="8" id="KW-1185">Reference proteome</keyword>
<dbReference type="Proteomes" id="UP000029278">
    <property type="component" value="Unassembled WGS sequence"/>
</dbReference>
<dbReference type="InterPro" id="IPR010982">
    <property type="entry name" value="Lambda_DNA-bd_dom_sf"/>
</dbReference>
<dbReference type="HOGENOM" id="CLU_037628_6_1_9"/>
<sequence>MSNPSSNPSIKDIAARANVSTATVSYVLNGTRNVRPKTRERVLAVIEELNYKPNDIAKSLKRRRTDTIGVIAEDVTVFNTPEIIDGINDYGDRHDLHILLTNLRLDKRIGRDFEHTDKYRKYAASAVSELLSKQVDGMIYIGVHPRDLTGLIDSEGKPIVYTYAYTQNDMAIQYNDEQASYEAMSYLVARGHRRIAIISGLMDSIPSRLRLNGYYKAVTEFELPFDPVLIKMGDWERESGYRLTRELLSLPAPPTAILAMNDVMAVGVLQAANEAGVNIPADLSVIGFDNREFSDYLSPRITTMDLPLHEMGYRAMETLHEVINGKQAWRPEMPVCRLIERDSVAPPKGGKP</sequence>
<evidence type="ECO:0000313" key="9">
    <source>
        <dbReference type="Proteomes" id="UP000442469"/>
    </source>
</evidence>
<dbReference type="Pfam" id="PF13377">
    <property type="entry name" value="Peripla_BP_3"/>
    <property type="match status" value="1"/>
</dbReference>
<dbReference type="SUPFAM" id="SSF47413">
    <property type="entry name" value="lambda repressor-like DNA-binding domains"/>
    <property type="match status" value="1"/>
</dbReference>
<evidence type="ECO:0000313" key="7">
    <source>
        <dbReference type="EMBL" id="MUG24428.1"/>
    </source>
</evidence>
<dbReference type="CDD" id="cd01392">
    <property type="entry name" value="HTH_LacI"/>
    <property type="match status" value="1"/>
</dbReference>
<dbReference type="InterPro" id="IPR028082">
    <property type="entry name" value="Peripla_BP_I"/>
</dbReference>
<dbReference type="GO" id="GO:0000976">
    <property type="term" value="F:transcription cis-regulatory region binding"/>
    <property type="evidence" value="ECO:0007669"/>
    <property type="project" value="TreeGrafter"/>
</dbReference>
<reference evidence="6 8" key="1">
    <citation type="submission" date="2014-04" db="EMBL/GenBank/DDBJ databases">
        <authorList>
            <person name="Bishop-Lilly K.A."/>
            <person name="Broomall S.M."/>
            <person name="Chain P.S."/>
            <person name="Chertkov O."/>
            <person name="Coyne S.R."/>
            <person name="Daligault H.E."/>
            <person name="Davenport K.W."/>
            <person name="Erkkila T."/>
            <person name="Frey K.G."/>
            <person name="Gibbons H.S."/>
            <person name="Gu W."/>
            <person name="Jaissle J."/>
            <person name="Johnson S.L."/>
            <person name="Koroleva G.I."/>
            <person name="Ladner J.T."/>
            <person name="Lo C.-C."/>
            <person name="Minogue T.D."/>
            <person name="Munk C."/>
            <person name="Palacios G.F."/>
            <person name="Redden C.L."/>
            <person name="Rosenzweig C.N."/>
            <person name="Scholz M.B."/>
            <person name="Teshima H."/>
            <person name="Xu Y."/>
        </authorList>
    </citation>
    <scope>NUCLEOTIDE SEQUENCE [LARGE SCALE GENOMIC DNA]</scope>
    <source>
        <strain evidence="6 8">8244</strain>
    </source>
</reference>
<gene>
    <name evidence="6" type="ORF">DJ90_4448</name>
    <name evidence="7" type="ORF">GNQ08_18810</name>
</gene>
<dbReference type="EMBL" id="JMQA01000039">
    <property type="protein sequence ID" value="KFN00967.1"/>
    <property type="molecule type" value="Genomic_DNA"/>
</dbReference>
<dbReference type="Proteomes" id="UP000442469">
    <property type="component" value="Unassembled WGS sequence"/>
</dbReference>
<dbReference type="Gene3D" id="3.40.50.2300">
    <property type="match status" value="2"/>
</dbReference>
<feature type="domain" description="HTH lacI-type" evidence="5">
    <location>
        <begin position="8"/>
        <end position="62"/>
    </location>
</feature>
<evidence type="ECO:0000256" key="1">
    <source>
        <dbReference type="ARBA" id="ARBA00022491"/>
    </source>
</evidence>
<dbReference type="Gene3D" id="1.10.260.40">
    <property type="entry name" value="lambda repressor-like DNA-binding domains"/>
    <property type="match status" value="1"/>
</dbReference>
<dbReference type="SUPFAM" id="SSF53822">
    <property type="entry name" value="Periplasmic binding protein-like I"/>
    <property type="match status" value="1"/>
</dbReference>
<dbReference type="SMART" id="SM00354">
    <property type="entry name" value="HTH_LACI"/>
    <property type="match status" value="1"/>
</dbReference>
<dbReference type="InterPro" id="IPR000843">
    <property type="entry name" value="HTH_LacI"/>
</dbReference>
<evidence type="ECO:0000313" key="6">
    <source>
        <dbReference type="EMBL" id="KFN00967.1"/>
    </source>
</evidence>
<evidence type="ECO:0000256" key="2">
    <source>
        <dbReference type="ARBA" id="ARBA00023015"/>
    </source>
</evidence>
<dbReference type="EMBL" id="WNZZ01000015">
    <property type="protein sequence ID" value="MUG24428.1"/>
    <property type="molecule type" value="Genomic_DNA"/>
</dbReference>
<evidence type="ECO:0000256" key="4">
    <source>
        <dbReference type="ARBA" id="ARBA00023163"/>
    </source>
</evidence>
<accession>A0A090YRT3</accession>
<dbReference type="AlphaFoldDB" id="A0A090YRT3"/>
<comment type="caution">
    <text evidence="6">The sequence shown here is derived from an EMBL/GenBank/DDBJ whole genome shotgun (WGS) entry which is preliminary data.</text>
</comment>
<dbReference type="STRING" id="44252.DJ90_4448"/>
<dbReference type="PATRIC" id="fig|44252.3.peg.4690"/>
<name>A0A090YRT3_PAEMA</name>
<dbReference type="InterPro" id="IPR046335">
    <property type="entry name" value="LacI/GalR-like_sensor"/>
</dbReference>
<dbReference type="PROSITE" id="PS50932">
    <property type="entry name" value="HTH_LACI_2"/>
    <property type="match status" value="1"/>
</dbReference>
<keyword evidence="1" id="KW-0678">Repressor</keyword>
<dbReference type="Pfam" id="PF00356">
    <property type="entry name" value="LacI"/>
    <property type="match status" value="1"/>
</dbReference>
<dbReference type="RefSeq" id="WP_036625184.1">
    <property type="nucleotide sequence ID" value="NZ_BGML01000002.1"/>
</dbReference>
<keyword evidence="4" id="KW-0804">Transcription</keyword>
<dbReference type="GeneID" id="77008955"/>
<keyword evidence="3 7" id="KW-0238">DNA-binding</keyword>
<evidence type="ECO:0000259" key="5">
    <source>
        <dbReference type="PROSITE" id="PS50932"/>
    </source>
</evidence>
<dbReference type="GO" id="GO:0003700">
    <property type="term" value="F:DNA-binding transcription factor activity"/>
    <property type="evidence" value="ECO:0007669"/>
    <property type="project" value="TreeGrafter"/>
</dbReference>
<dbReference type="OrthoDB" id="9784962at2"/>
<evidence type="ECO:0000313" key="8">
    <source>
        <dbReference type="Proteomes" id="UP000029278"/>
    </source>
</evidence>
<keyword evidence="2" id="KW-0805">Transcription regulation</keyword>